<keyword evidence="1" id="KW-1133">Transmembrane helix</keyword>
<dbReference type="PANTHER" id="PTHR35394">
    <property type="entry name" value="DUF3176 DOMAIN-CONTAINING PROTEIN"/>
    <property type="match status" value="1"/>
</dbReference>
<feature type="transmembrane region" description="Helical" evidence="1">
    <location>
        <begin position="82"/>
        <end position="105"/>
    </location>
</feature>
<gene>
    <name evidence="2" type="ORF">B0T14DRAFT_491972</name>
</gene>
<keyword evidence="3" id="KW-1185">Reference proteome</keyword>
<protein>
    <submittedName>
        <fullName evidence="2">Uncharacterized protein</fullName>
    </submittedName>
</protein>
<dbReference type="AlphaFoldDB" id="A0AA39XH36"/>
<name>A0AA39XH36_9PEZI</name>
<evidence type="ECO:0000313" key="2">
    <source>
        <dbReference type="EMBL" id="KAK0633884.1"/>
    </source>
</evidence>
<keyword evidence="1" id="KW-0472">Membrane</keyword>
<dbReference type="InterPro" id="IPR021514">
    <property type="entry name" value="DUF3176"/>
</dbReference>
<proteinExistence type="predicted"/>
<feature type="transmembrane region" description="Helical" evidence="1">
    <location>
        <begin position="153"/>
        <end position="176"/>
    </location>
</feature>
<comment type="caution">
    <text evidence="2">The sequence shown here is derived from an EMBL/GenBank/DDBJ whole genome shotgun (WGS) entry which is preliminary data.</text>
</comment>
<evidence type="ECO:0000313" key="3">
    <source>
        <dbReference type="Proteomes" id="UP001175000"/>
    </source>
</evidence>
<reference evidence="2" key="1">
    <citation type="submission" date="2023-06" db="EMBL/GenBank/DDBJ databases">
        <title>Genome-scale phylogeny and comparative genomics of the fungal order Sordariales.</title>
        <authorList>
            <consortium name="Lawrence Berkeley National Laboratory"/>
            <person name="Hensen N."/>
            <person name="Bonometti L."/>
            <person name="Westerberg I."/>
            <person name="Brannstrom I.O."/>
            <person name="Guillou S."/>
            <person name="Cros-Aarteil S."/>
            <person name="Calhoun S."/>
            <person name="Haridas S."/>
            <person name="Kuo A."/>
            <person name="Mondo S."/>
            <person name="Pangilinan J."/>
            <person name="Riley R."/>
            <person name="Labutti K."/>
            <person name="Andreopoulos B."/>
            <person name="Lipzen A."/>
            <person name="Chen C."/>
            <person name="Yanf M."/>
            <person name="Daum C."/>
            <person name="Ng V."/>
            <person name="Clum A."/>
            <person name="Steindorff A."/>
            <person name="Ohm R."/>
            <person name="Martin F."/>
            <person name="Silar P."/>
            <person name="Natvig D."/>
            <person name="Lalanne C."/>
            <person name="Gautier V."/>
            <person name="Ament-Velasquez S.L."/>
            <person name="Kruys A."/>
            <person name="Hutchinson M.I."/>
            <person name="Powell A.J."/>
            <person name="Barry K."/>
            <person name="Miller A.N."/>
            <person name="Grigoriev I.V."/>
            <person name="Debuchy R."/>
            <person name="Gladieux P."/>
            <person name="Thoren M.H."/>
            <person name="Johannesson H."/>
        </authorList>
    </citation>
    <scope>NUCLEOTIDE SEQUENCE</scope>
    <source>
        <strain evidence="2">CBS 606.72</strain>
    </source>
</reference>
<accession>A0AA39XH36</accession>
<dbReference type="Pfam" id="PF11374">
    <property type="entry name" value="DUF3176"/>
    <property type="match status" value="1"/>
</dbReference>
<sequence length="652" mass="71401">MGRNLLDPAPPYKGAAFLKNDPFASNASPKRPPIRNDRKDRVLKRFRQFWVPDILWCLVGLGCGAAIVGVLAKYDGERPPAWALGITLNTFLAFLATIAKASLLIPVTRGLGQLRWVWFSSAPRRADDFELFEGATRGAFGSLRFLVSLKGGVLGFLGALVIVASLMVSTVTQGAIDFKTNPFPSVGNVSAPRITVFDTDRFFMDGSDDNYHRVLNMKQHVTAGAYTPFTQPVPPDNIVCSSGDCHFPDIVTLGVCSDVADISPLLRTTTLPPREWPNMPGLPSDLTWSAALPAGQNLTIPAVFAFDFFLTLDLAPSLAFSSMKNQTFANIYLIYSNIVDLNLPDKPARVEFQAVEMAFHWCAKAYSINVTKGVTQMKELSRSSVVLSDTTTAVNMPLNLAFILCLFELTPTKCEENTWGNLTLAPPPGFEKHPPLVVNELASLSLSSFLTMSFWNGVKSPLNLASTGEMEIGTESPGMFSAFGRKFFRVQGDLSLAFAINMYRDFSGGVDPGNQVDVLRNLTGNIARGVENFVRSDWRAHVLTAPPVEGVVFAETTFVHIRWAWLSYLLVELLLSCLFLMGIIGWTAFTKAQNLGGSSLATLCALDEPTRQGLGHVGDYDELRRRAARVHVRLAEGPDGLALRECFNDEAK</sequence>
<evidence type="ECO:0000256" key="1">
    <source>
        <dbReference type="SAM" id="Phobius"/>
    </source>
</evidence>
<keyword evidence="1" id="KW-0812">Transmembrane</keyword>
<dbReference type="Proteomes" id="UP001175000">
    <property type="component" value="Unassembled WGS sequence"/>
</dbReference>
<feature type="transmembrane region" description="Helical" evidence="1">
    <location>
        <begin position="49"/>
        <end position="70"/>
    </location>
</feature>
<dbReference type="PANTHER" id="PTHR35394:SF5">
    <property type="entry name" value="DUF3176 DOMAIN-CONTAINING PROTEIN"/>
    <property type="match status" value="1"/>
</dbReference>
<dbReference type="EMBL" id="JAULSU010000001">
    <property type="protein sequence ID" value="KAK0633884.1"/>
    <property type="molecule type" value="Genomic_DNA"/>
</dbReference>
<feature type="transmembrane region" description="Helical" evidence="1">
    <location>
        <begin position="565"/>
        <end position="589"/>
    </location>
</feature>
<organism evidence="2 3">
    <name type="scientific">Immersiella caudata</name>
    <dbReference type="NCBI Taxonomy" id="314043"/>
    <lineage>
        <taxon>Eukaryota</taxon>
        <taxon>Fungi</taxon>
        <taxon>Dikarya</taxon>
        <taxon>Ascomycota</taxon>
        <taxon>Pezizomycotina</taxon>
        <taxon>Sordariomycetes</taxon>
        <taxon>Sordariomycetidae</taxon>
        <taxon>Sordariales</taxon>
        <taxon>Lasiosphaeriaceae</taxon>
        <taxon>Immersiella</taxon>
    </lineage>
</organism>